<reference evidence="2" key="1">
    <citation type="submission" date="2021-05" db="EMBL/GenBank/DDBJ databases">
        <authorList>
            <person name="Nam S.-E."/>
            <person name="Lee S."/>
            <person name="Rhee J.-S."/>
        </authorList>
    </citation>
    <scope>NUCLEOTIDE SEQUENCE</scope>
</reference>
<feature type="transmembrane region" description="Helical" evidence="1">
    <location>
        <begin position="47"/>
        <end position="68"/>
    </location>
</feature>
<feature type="transmembrane region" description="Helical" evidence="1">
    <location>
        <begin position="116"/>
        <end position="142"/>
    </location>
</feature>
<feature type="transmembrane region" description="Helical" evidence="1">
    <location>
        <begin position="80"/>
        <end position="96"/>
    </location>
</feature>
<keyword evidence="1" id="KW-0472">Membrane</keyword>
<keyword evidence="1" id="KW-0812">Transmembrane</keyword>
<accession>A0A8F9WHZ6</accession>
<dbReference type="EMBL" id="MZ326700">
    <property type="protein sequence ID" value="QYK19528.1"/>
    <property type="molecule type" value="Genomic_DNA"/>
</dbReference>
<keyword evidence="2" id="KW-0496">Mitochondrion</keyword>
<proteinExistence type="predicted"/>
<keyword evidence="1" id="KW-1133">Transmembrane helix</keyword>
<protein>
    <submittedName>
        <fullName evidence="2">NADH dehydrogenase subunit 6</fullName>
    </submittedName>
</protein>
<name>A0A8F9WHZ6_9ANNE</name>
<gene>
    <name evidence="2" type="primary">ND6</name>
</gene>
<evidence type="ECO:0000313" key="2">
    <source>
        <dbReference type="EMBL" id="QYK19528.1"/>
    </source>
</evidence>
<evidence type="ECO:0000256" key="1">
    <source>
        <dbReference type="SAM" id="Phobius"/>
    </source>
</evidence>
<organism evidence="2">
    <name type="scientific">Neoamphitrite affinis</name>
    <dbReference type="NCBI Taxonomy" id="2716569"/>
    <lineage>
        <taxon>Eukaryota</taxon>
        <taxon>Metazoa</taxon>
        <taxon>Spiralia</taxon>
        <taxon>Lophotrochozoa</taxon>
        <taxon>Annelida</taxon>
        <taxon>Polychaeta</taxon>
        <taxon>Sedentaria</taxon>
        <taxon>Canalipalpata</taxon>
        <taxon>Terebellida</taxon>
        <taxon>Terebelliformia</taxon>
        <taxon>Terebellidae</taxon>
        <taxon>Neoamphitrite</taxon>
    </lineage>
</organism>
<dbReference type="AlphaFoldDB" id="A0A8F9WHZ6"/>
<sequence length="156" mass="17775">MFFMLLTMFMSLSFILPLMNTPLSLGVIILIMSLITAAFIAVSSSTWFALILFIIYISGMLIMFSYFAAITPNQKTSAPLLIFILMFLLPTTLFLLKQTYIPHLMMMDYKTPPLLFYFMTLPQTPILLILASILLLALIFVVKIARPNYGPLRPFM</sequence>
<feature type="transmembrane region" description="Helical" evidence="1">
    <location>
        <begin position="12"/>
        <end position="41"/>
    </location>
</feature>
<geneLocation type="mitochondrion" evidence="2"/>